<dbReference type="GO" id="GO:0004553">
    <property type="term" value="F:hydrolase activity, hydrolyzing O-glycosyl compounds"/>
    <property type="evidence" value="ECO:0007669"/>
    <property type="project" value="InterPro"/>
</dbReference>
<dbReference type="GO" id="GO:0000270">
    <property type="term" value="P:peptidoglycan metabolic process"/>
    <property type="evidence" value="ECO:0007669"/>
    <property type="project" value="InterPro"/>
</dbReference>
<dbReference type="Proteomes" id="UP000319812">
    <property type="component" value="Unassembled WGS sequence"/>
</dbReference>
<evidence type="ECO:0000313" key="5">
    <source>
        <dbReference type="EMBL" id="GED21400.1"/>
    </source>
</evidence>
<evidence type="ECO:0000259" key="3">
    <source>
        <dbReference type="Pfam" id="PF01464"/>
    </source>
</evidence>
<keyword evidence="6" id="KW-1185">Reference proteome</keyword>
<sequence length="637" mass="71407">MLTAALLWLPITVQANDQAMHDALEAAREQRWQAIDQAAVHQHVLAGYVEYHRLKGSLPQAAPERVLQYIDAHRDSPLADWMRGQAISAYGEAGRYDRLRAVVKGVPDSTERQCHYYAALLKVRPEEAAAGGRDLWHTGRSQPEACNPLFNTLRARGAIGPLEIWERMMLAWQNGESGMVSYLGRQLGPAWSKGQAIMERLQSDYSAITRVPTCIGPDCRGSGALYAAAMHGFTRADTEAALEAWRKISPHLSIATQHRRAIEHDLVFYSLVRDIRQNRGWVDDIMPRLADAELLELRTRVALGDRDWQGVIGWIERMEAKQRDKERWQYWLGRAHAQLGHGSASQAAYQHAAAERGFYGFAAADRLGQPYALDMASTQVDPKLRQQVGNWPVVRRTEALLRIDEPGLAASEWYAAAARVSERKARAMADYAQRQGWYARLVQTTIAAELWDALPWRFPEAYRDQFMHWGQQTGVDPYLLMAIARRESAYNADALSSAGARGLMQLMPGTAASVSRQLGLADPGPYGVLDPATNIRLGSTYIGDMIQRYSGNRLAAAAAYNAGPHRVDRWLRENPSREFDLFVESIPFYETRAYVQAVMTYRVIFESLAKGGNTSGVALLTPRERQGRYDGTLQARN</sequence>
<proteinExistence type="inferred from homology"/>
<dbReference type="InterPro" id="IPR008258">
    <property type="entry name" value="Transglycosylase_SLT_dom_1"/>
</dbReference>
<dbReference type="Gene3D" id="1.10.530.10">
    <property type="match status" value="1"/>
</dbReference>
<dbReference type="SUPFAM" id="SSF53955">
    <property type="entry name" value="Lysozyme-like"/>
    <property type="match status" value="1"/>
</dbReference>
<reference evidence="5 6" key="1">
    <citation type="submission" date="2019-06" db="EMBL/GenBank/DDBJ databases">
        <title>Whole genome shotgun sequence of Halomonas halmophila NBRC 15537.</title>
        <authorList>
            <person name="Hosoyama A."/>
            <person name="Uohara A."/>
            <person name="Ohji S."/>
            <person name="Ichikawa N."/>
        </authorList>
    </citation>
    <scope>NUCLEOTIDE SEQUENCE [LARGE SCALE GENOMIC DNA]</scope>
    <source>
        <strain evidence="5 6">NBRC 15537</strain>
    </source>
</reference>
<dbReference type="PROSITE" id="PS00922">
    <property type="entry name" value="TRANSGLYCOSYLASE"/>
    <property type="match status" value="1"/>
</dbReference>
<organism evidence="5 6">
    <name type="scientific">Halomonas halmophila</name>
    <dbReference type="NCBI Taxonomy" id="252"/>
    <lineage>
        <taxon>Bacteria</taxon>
        <taxon>Pseudomonadati</taxon>
        <taxon>Pseudomonadota</taxon>
        <taxon>Gammaproteobacteria</taxon>
        <taxon>Oceanospirillales</taxon>
        <taxon>Halomonadaceae</taxon>
        <taxon>Halomonas</taxon>
    </lineage>
</organism>
<comment type="caution">
    <text evidence="5">The sequence shown here is derived from an EMBL/GenBank/DDBJ whole genome shotgun (WGS) entry which is preliminary data.</text>
</comment>
<gene>
    <name evidence="5" type="primary">slt</name>
    <name evidence="5" type="ORF">HHA01_03770</name>
</gene>
<dbReference type="InterPro" id="IPR008939">
    <property type="entry name" value="Lytic_TGlycosylase_superhlx_U"/>
</dbReference>
<dbReference type="GO" id="GO:0016020">
    <property type="term" value="C:membrane"/>
    <property type="evidence" value="ECO:0007669"/>
    <property type="project" value="InterPro"/>
</dbReference>
<dbReference type="InterPro" id="IPR023346">
    <property type="entry name" value="Lysozyme-like_dom_sf"/>
</dbReference>
<dbReference type="Gene3D" id="1.25.20.10">
    <property type="entry name" value="Bacterial muramidases"/>
    <property type="match status" value="1"/>
</dbReference>
<dbReference type="PANTHER" id="PTHR37423:SF5">
    <property type="entry name" value="SOLUBLE LYTIC MUREIN TRANSGLYCOSYLASE"/>
    <property type="match status" value="1"/>
</dbReference>
<evidence type="ECO:0000256" key="2">
    <source>
        <dbReference type="ARBA" id="ARBA00022729"/>
    </source>
</evidence>
<feature type="domain" description="Lytic transglycosylase superhelical linker" evidence="4">
    <location>
        <begin position="388"/>
        <end position="454"/>
    </location>
</feature>
<dbReference type="Pfam" id="PF14718">
    <property type="entry name" value="SLT_L"/>
    <property type="match status" value="1"/>
</dbReference>
<evidence type="ECO:0000256" key="1">
    <source>
        <dbReference type="ARBA" id="ARBA00007734"/>
    </source>
</evidence>
<dbReference type="InterPro" id="IPR037061">
    <property type="entry name" value="Lytic_TGlycoase_superhlx_L_sf"/>
</dbReference>
<dbReference type="PANTHER" id="PTHR37423">
    <property type="entry name" value="SOLUBLE LYTIC MUREIN TRANSGLYCOSYLASE-RELATED"/>
    <property type="match status" value="1"/>
</dbReference>
<feature type="domain" description="Transglycosylase SLT" evidence="3">
    <location>
        <begin position="467"/>
        <end position="581"/>
    </location>
</feature>
<dbReference type="Pfam" id="PF01464">
    <property type="entry name" value="SLT"/>
    <property type="match status" value="1"/>
</dbReference>
<dbReference type="InterPro" id="IPR012289">
    <property type="entry name" value="Lytic_TGlycosylase_superhlx_L"/>
</dbReference>
<dbReference type="AlphaFoldDB" id="A0A4Y4F1A6"/>
<dbReference type="EMBL" id="BJOC01000008">
    <property type="protein sequence ID" value="GED21400.1"/>
    <property type="molecule type" value="Genomic_DNA"/>
</dbReference>
<protein>
    <submittedName>
        <fullName evidence="5">Murein transglycosylase</fullName>
    </submittedName>
</protein>
<dbReference type="Gene3D" id="1.10.1240.20">
    <property type="entry name" value="Lytic transglycosylase, superhelical linker domain"/>
    <property type="match status" value="1"/>
</dbReference>
<evidence type="ECO:0000259" key="4">
    <source>
        <dbReference type="Pfam" id="PF14718"/>
    </source>
</evidence>
<comment type="similarity">
    <text evidence="1">Belongs to the transglycosylase Slt family.</text>
</comment>
<name>A0A4Y4F1A6_9GAMM</name>
<dbReference type="GO" id="GO:0042597">
    <property type="term" value="C:periplasmic space"/>
    <property type="evidence" value="ECO:0007669"/>
    <property type="project" value="InterPro"/>
</dbReference>
<dbReference type="GO" id="GO:0008933">
    <property type="term" value="F:peptidoglycan lytic transglycosylase activity"/>
    <property type="evidence" value="ECO:0007669"/>
    <property type="project" value="InterPro"/>
</dbReference>
<evidence type="ECO:0000313" key="6">
    <source>
        <dbReference type="Proteomes" id="UP000319812"/>
    </source>
</evidence>
<dbReference type="InterPro" id="IPR000189">
    <property type="entry name" value="Transglyc_AS"/>
</dbReference>
<keyword evidence="2" id="KW-0732">Signal</keyword>
<accession>A0A4Y4F1A6</accession>
<dbReference type="CDD" id="cd13401">
    <property type="entry name" value="Slt70-like"/>
    <property type="match status" value="1"/>
</dbReference>
<dbReference type="SUPFAM" id="SSF48435">
    <property type="entry name" value="Bacterial muramidases"/>
    <property type="match status" value="1"/>
</dbReference>